<evidence type="ECO:0000256" key="8">
    <source>
        <dbReference type="ARBA" id="ARBA00044648"/>
    </source>
</evidence>
<dbReference type="AlphaFoldDB" id="A0A0K3ATH6"/>
<feature type="transmembrane region" description="Helical" evidence="15">
    <location>
        <begin position="446"/>
        <end position="466"/>
    </location>
</feature>
<dbReference type="InterPro" id="IPR005828">
    <property type="entry name" value="MFS_sugar_transport-like"/>
</dbReference>
<dbReference type="InterPro" id="IPR036259">
    <property type="entry name" value="MFS_trans_sf"/>
</dbReference>
<evidence type="ECO:0000256" key="13">
    <source>
        <dbReference type="ARBA" id="ARBA00044780"/>
    </source>
</evidence>
<feature type="transmembrane region" description="Helical" evidence="15">
    <location>
        <begin position="378"/>
        <end position="406"/>
    </location>
</feature>
<comment type="catalytic activity">
    <reaction evidence="7">
        <text>D-galactose(in) = D-galactose(out)</text>
        <dbReference type="Rhea" id="RHEA:34915"/>
        <dbReference type="ChEBI" id="CHEBI:4139"/>
    </reaction>
    <physiologicalReaction direction="right-to-left" evidence="7">
        <dbReference type="Rhea" id="RHEA:34917"/>
    </physiologicalReaction>
</comment>
<evidence type="ECO:0000313" key="18">
    <source>
        <dbReference type="Proteomes" id="UP000002899"/>
    </source>
</evidence>
<feature type="transmembrane region" description="Helical" evidence="15">
    <location>
        <begin position="80"/>
        <end position="99"/>
    </location>
</feature>
<feature type="transmembrane region" description="Helical" evidence="15">
    <location>
        <begin position="137"/>
        <end position="159"/>
    </location>
</feature>
<comment type="catalytic activity">
    <reaction evidence="12">
        <text>D-fructose(out) = D-fructose(in)</text>
        <dbReference type="Rhea" id="RHEA:60372"/>
        <dbReference type="ChEBI" id="CHEBI:37721"/>
    </reaction>
    <physiologicalReaction direction="left-to-right" evidence="12">
        <dbReference type="Rhea" id="RHEA:60373"/>
    </physiologicalReaction>
</comment>
<evidence type="ECO:0000256" key="3">
    <source>
        <dbReference type="ARBA" id="ARBA00011738"/>
    </source>
</evidence>
<dbReference type="GO" id="GO:0005351">
    <property type="term" value="F:carbohydrate:proton symporter activity"/>
    <property type="evidence" value="ECO:0007669"/>
    <property type="project" value="TreeGrafter"/>
</dbReference>
<dbReference type="EMBL" id="LN871598">
    <property type="protein sequence ID" value="CTQ40866.1"/>
    <property type="molecule type" value="Genomic_DNA"/>
</dbReference>
<accession>A0A0K3ATH6</accession>
<name>A0A0K3ATH6_BABMR</name>
<protein>
    <recommendedName>
        <fullName evidence="13">Hexose transporter 1</fullName>
    </recommendedName>
</protein>
<organism evidence="17 18">
    <name type="scientific">Babesia microti (strain RI)</name>
    <dbReference type="NCBI Taxonomy" id="1133968"/>
    <lineage>
        <taxon>Eukaryota</taxon>
        <taxon>Sar</taxon>
        <taxon>Alveolata</taxon>
        <taxon>Apicomplexa</taxon>
        <taxon>Aconoidasida</taxon>
        <taxon>Piroplasmida</taxon>
        <taxon>Babesiidae</taxon>
        <taxon>Babesia</taxon>
    </lineage>
</organism>
<feature type="transmembrane region" description="Helical" evidence="15">
    <location>
        <begin position="105"/>
        <end position="125"/>
    </location>
</feature>
<feature type="transmembrane region" description="Helical" evidence="15">
    <location>
        <begin position="418"/>
        <end position="440"/>
    </location>
</feature>
<dbReference type="OMA" id="GIWFLDE"/>
<comment type="catalytic activity">
    <reaction evidence="11">
        <text>D-glucosamine(out) = D-glucosamine(in)</text>
        <dbReference type="Rhea" id="RHEA:78423"/>
        <dbReference type="ChEBI" id="CHEBI:58723"/>
    </reaction>
    <physiologicalReaction direction="left-to-right" evidence="11">
        <dbReference type="Rhea" id="RHEA:78424"/>
    </physiologicalReaction>
</comment>
<dbReference type="PANTHER" id="PTHR48022">
    <property type="entry name" value="PLASTIDIC GLUCOSE TRANSPORTER 4"/>
    <property type="match status" value="1"/>
</dbReference>
<dbReference type="VEuPathDB" id="PiroplasmaDB:BMR1_03g01335"/>
<comment type="subunit">
    <text evidence="3">Homodimer.</text>
</comment>
<dbReference type="InterPro" id="IPR020846">
    <property type="entry name" value="MFS_dom"/>
</dbReference>
<evidence type="ECO:0000256" key="1">
    <source>
        <dbReference type="ARBA" id="ARBA00004141"/>
    </source>
</evidence>
<evidence type="ECO:0000256" key="9">
    <source>
        <dbReference type="ARBA" id="ARBA00044656"/>
    </source>
</evidence>
<keyword evidence="18" id="KW-1185">Reference proteome</keyword>
<dbReference type="OrthoDB" id="6612291at2759"/>
<evidence type="ECO:0000256" key="12">
    <source>
        <dbReference type="ARBA" id="ARBA00044710"/>
    </source>
</evidence>
<dbReference type="PROSITE" id="PS00216">
    <property type="entry name" value="SUGAR_TRANSPORT_1"/>
    <property type="match status" value="1"/>
</dbReference>
<comment type="similarity">
    <text evidence="2">Belongs to the major facilitator superfamily. Sugar transporter (TC 2.A.1.1) family.</text>
</comment>
<evidence type="ECO:0000259" key="16">
    <source>
        <dbReference type="PROSITE" id="PS50850"/>
    </source>
</evidence>
<dbReference type="PRINTS" id="PR00171">
    <property type="entry name" value="SUGRTRNSPORT"/>
</dbReference>
<keyword evidence="4 15" id="KW-0812">Transmembrane</keyword>
<dbReference type="PANTHER" id="PTHR48022:SF2">
    <property type="entry name" value="PLASTIDIC GLUCOSE TRANSPORTER 4"/>
    <property type="match status" value="1"/>
</dbReference>
<feature type="transmembrane region" description="Helical" evidence="15">
    <location>
        <begin position="323"/>
        <end position="343"/>
    </location>
</feature>
<feature type="transmembrane region" description="Helical" evidence="15">
    <location>
        <begin position="350"/>
        <end position="372"/>
    </location>
</feature>
<sequence length="478" mass="52155">MSIVAACCGAMNFGIHTVSFNASRDFAAVDLKWCDDDNAKRATCDTAVKYGGMLSSFVFLGATLGAGLTSVIVKFGRRKALLFIHLLNIVGTILCVAAQEFVTLLIGRLIAGLGVGMSVVVPLYISEISPTKSRGFYSSFYQFFIVFGQLVTNSLQLLYFRVVEDDKTKEFVLSTTDMFLWRFIIGLPILFSLISITIFMTVSRFETPRQLMVEGKSDEAKKVLTILHGEEELQSEFESVLNDVESSKVSDASPNMVEDGDGVVASKQLGLIKCMSSPKYFKVIVITLVISSLSQLSGINVLMANATRLFFSILGRVYLATTVSSMFTMVNLITTIVAVFIIDKVGRRKLLIVGTVIMSLFMIPASISLIAYPEHQTTQILCIIGAVGFCIGFSIGFGSVLWVYFVEVYPPEIKDYSVSAATLINWISGFAIVLASDAMLSYSKALVYSIFTVVCVVSTVVCVLFVKETSGMAIGKAY</sequence>
<dbReference type="SUPFAM" id="SSF103473">
    <property type="entry name" value="MFS general substrate transporter"/>
    <property type="match status" value="1"/>
</dbReference>
<gene>
    <name evidence="17" type="ORF">BMR1_03g01335</name>
</gene>
<dbReference type="PROSITE" id="PS50850">
    <property type="entry name" value="MFS"/>
    <property type="match status" value="1"/>
</dbReference>
<evidence type="ECO:0000256" key="2">
    <source>
        <dbReference type="ARBA" id="ARBA00010992"/>
    </source>
</evidence>
<evidence type="ECO:0000256" key="6">
    <source>
        <dbReference type="ARBA" id="ARBA00023136"/>
    </source>
</evidence>
<evidence type="ECO:0000256" key="10">
    <source>
        <dbReference type="ARBA" id="ARBA00044662"/>
    </source>
</evidence>
<feature type="transmembrane region" description="Helical" evidence="15">
    <location>
        <begin position="280"/>
        <end position="303"/>
    </location>
</feature>
<evidence type="ECO:0000313" key="17">
    <source>
        <dbReference type="EMBL" id="CTQ40866.1"/>
    </source>
</evidence>
<dbReference type="GeneID" id="24424902"/>
<proteinExistence type="inferred from homology"/>
<reference evidence="17 18" key="2">
    <citation type="journal article" date="2013" name="PLoS ONE">
        <title>Whole genome mapping and re-organization of the nuclear and mitochondrial genomes of Babesia microti isolates.</title>
        <authorList>
            <person name="Cornillot E."/>
            <person name="Dassouli A."/>
            <person name="Garg A."/>
            <person name="Pachikara N."/>
            <person name="Randazzo S."/>
            <person name="Depoix D."/>
            <person name="Carcy B."/>
            <person name="Delbecq S."/>
            <person name="Frutos R."/>
            <person name="Silva J.C."/>
            <person name="Sutton R."/>
            <person name="Krause P.J."/>
            <person name="Mamoun C.B."/>
        </authorList>
    </citation>
    <scope>NUCLEOTIDE SEQUENCE [LARGE SCALE GENOMIC DNA]</scope>
    <source>
        <strain evidence="17 18">RI</strain>
    </source>
</reference>
<comment type="catalytic activity">
    <reaction evidence="8">
        <text>D-glucose(out) = D-glucose(in)</text>
        <dbReference type="Rhea" id="RHEA:60376"/>
        <dbReference type="ChEBI" id="CHEBI:4167"/>
    </reaction>
    <physiologicalReaction direction="left-to-right" evidence="8">
        <dbReference type="Rhea" id="RHEA:60377"/>
    </physiologicalReaction>
</comment>
<reference evidence="17 18" key="3">
    <citation type="journal article" date="2016" name="Sci. Rep.">
        <title>Genome-wide diversity and gene expression profiling of Babesia microti isolates identify polymorphic genes that mediate host-pathogen interactions.</title>
        <authorList>
            <person name="Silva J.C."/>
            <person name="Cornillot E."/>
            <person name="McCracken C."/>
            <person name="Usmani-Brown S."/>
            <person name="Dwivedi A."/>
            <person name="Ifeonu O.O."/>
            <person name="Crabtree J."/>
            <person name="Gotia H.T."/>
            <person name="Virji A.Z."/>
            <person name="Reynes C."/>
            <person name="Colinge J."/>
            <person name="Kumar V."/>
            <person name="Lawres L."/>
            <person name="Pazzi J.E."/>
            <person name="Pablo J.V."/>
            <person name="Hung C."/>
            <person name="Brancato J."/>
            <person name="Kumari P."/>
            <person name="Orvis J."/>
            <person name="Tretina K."/>
            <person name="Chibucos M."/>
            <person name="Ott S."/>
            <person name="Sadzewicz L."/>
            <person name="Sengamalay N."/>
            <person name="Shetty A.C."/>
            <person name="Su Q."/>
            <person name="Tallon L."/>
            <person name="Fraser C.M."/>
            <person name="Frutos R."/>
            <person name="Molina D.M."/>
            <person name="Krause P.J."/>
            <person name="Ben Mamoun C."/>
        </authorList>
    </citation>
    <scope>NUCLEOTIDE SEQUENCE [LARGE SCALE GENOMIC DNA]</scope>
    <source>
        <strain evidence="17 18">RI</strain>
    </source>
</reference>
<comment type="subcellular location">
    <subcellularLocation>
        <location evidence="1">Membrane</location>
        <topology evidence="1">Multi-pass membrane protein</topology>
    </subcellularLocation>
</comment>
<dbReference type="RefSeq" id="XP_012648877.1">
    <property type="nucleotide sequence ID" value="XM_012793423.1"/>
</dbReference>
<dbReference type="Pfam" id="PF00083">
    <property type="entry name" value="Sugar_tr"/>
    <property type="match status" value="1"/>
</dbReference>
<dbReference type="Gene3D" id="1.20.1250.20">
    <property type="entry name" value="MFS general substrate transporter like domains"/>
    <property type="match status" value="1"/>
</dbReference>
<feature type="transmembrane region" description="Helical" evidence="15">
    <location>
        <begin position="50"/>
        <end position="73"/>
    </location>
</feature>
<evidence type="ECO:0000256" key="5">
    <source>
        <dbReference type="ARBA" id="ARBA00022989"/>
    </source>
</evidence>
<dbReference type="InterPro" id="IPR003663">
    <property type="entry name" value="Sugar/inositol_transpt"/>
</dbReference>
<evidence type="ECO:0000256" key="7">
    <source>
        <dbReference type="ARBA" id="ARBA00044637"/>
    </source>
</evidence>
<comment type="catalytic activity">
    <reaction evidence="10">
        <text>D-mannose(out) = D-mannose(in)</text>
        <dbReference type="Rhea" id="RHEA:78391"/>
        <dbReference type="ChEBI" id="CHEBI:4208"/>
    </reaction>
    <physiologicalReaction direction="left-to-right" evidence="10">
        <dbReference type="Rhea" id="RHEA:78392"/>
    </physiologicalReaction>
</comment>
<dbReference type="Proteomes" id="UP000002899">
    <property type="component" value="Chromosome III"/>
</dbReference>
<dbReference type="KEGG" id="bmic:BMR1_03g01335"/>
<dbReference type="InterPro" id="IPR005829">
    <property type="entry name" value="Sugar_transporter_CS"/>
</dbReference>
<evidence type="ECO:0000256" key="15">
    <source>
        <dbReference type="SAM" id="Phobius"/>
    </source>
</evidence>
<dbReference type="GO" id="GO:0016020">
    <property type="term" value="C:membrane"/>
    <property type="evidence" value="ECO:0007669"/>
    <property type="project" value="UniProtKB-SubCell"/>
</dbReference>
<comment type="function">
    <text evidence="14">Sodium-independent facilitative hexose transporter. Can transport D-glucose and D-fructose. Can transport D-mannose, D-galactose, D-xylose and D-glucosamine.</text>
</comment>
<evidence type="ECO:0000256" key="14">
    <source>
        <dbReference type="ARBA" id="ARBA00045752"/>
    </source>
</evidence>
<feature type="transmembrane region" description="Helical" evidence="15">
    <location>
        <begin position="179"/>
        <end position="202"/>
    </location>
</feature>
<reference evidence="17 18" key="1">
    <citation type="journal article" date="2012" name="Nucleic Acids Res.">
        <title>Sequencing of the smallest Apicomplexan genome from the human pathogen Babesia microti.</title>
        <authorList>
            <person name="Cornillot E."/>
            <person name="Hadj-Kaddour K."/>
            <person name="Dassouli A."/>
            <person name="Noel B."/>
            <person name="Ranwez V."/>
            <person name="Vacherie B."/>
            <person name="Augagneur Y."/>
            <person name="Bres V."/>
            <person name="Duclos A."/>
            <person name="Randazzo S."/>
            <person name="Carcy B."/>
            <person name="Debierre-Grockiego F."/>
            <person name="Delbecq S."/>
            <person name="Moubri-Menage K."/>
            <person name="Shams-Eldin H."/>
            <person name="Usmani-Brown S."/>
            <person name="Bringaud F."/>
            <person name="Wincker P."/>
            <person name="Vivares C.P."/>
            <person name="Schwarz R.T."/>
            <person name="Schetters T.P."/>
            <person name="Krause P.J."/>
            <person name="Gorenflot A."/>
            <person name="Berry V."/>
            <person name="Barbe V."/>
            <person name="Ben Mamoun C."/>
        </authorList>
    </citation>
    <scope>NUCLEOTIDE SEQUENCE [LARGE SCALE GENOMIC DNA]</scope>
    <source>
        <strain evidence="17 18">RI</strain>
    </source>
</reference>
<feature type="domain" description="Major facilitator superfamily (MFS) profile" evidence="16">
    <location>
        <begin position="1"/>
        <end position="470"/>
    </location>
</feature>
<evidence type="ECO:0000256" key="11">
    <source>
        <dbReference type="ARBA" id="ARBA00044668"/>
    </source>
</evidence>
<keyword evidence="5 15" id="KW-1133">Transmembrane helix</keyword>
<comment type="catalytic activity">
    <reaction evidence="9">
        <text>D-xylose(out) = D-xylose(in)</text>
        <dbReference type="Rhea" id="RHEA:78427"/>
        <dbReference type="ChEBI" id="CHEBI:53455"/>
    </reaction>
    <physiologicalReaction direction="left-to-right" evidence="9">
        <dbReference type="Rhea" id="RHEA:78428"/>
    </physiologicalReaction>
</comment>
<evidence type="ECO:0000256" key="4">
    <source>
        <dbReference type="ARBA" id="ARBA00022692"/>
    </source>
</evidence>
<keyword evidence="6 15" id="KW-0472">Membrane</keyword>
<dbReference type="InterPro" id="IPR050360">
    <property type="entry name" value="MFS_Sugar_Transporters"/>
</dbReference>